<evidence type="ECO:0000256" key="1">
    <source>
        <dbReference type="SAM" id="Coils"/>
    </source>
</evidence>
<evidence type="ECO:0008006" key="5">
    <source>
        <dbReference type="Google" id="ProtNLM"/>
    </source>
</evidence>
<organism evidence="3 4">
    <name type="scientific">Phytophthora boehmeriae</name>
    <dbReference type="NCBI Taxonomy" id="109152"/>
    <lineage>
        <taxon>Eukaryota</taxon>
        <taxon>Sar</taxon>
        <taxon>Stramenopiles</taxon>
        <taxon>Oomycota</taxon>
        <taxon>Peronosporomycetes</taxon>
        <taxon>Peronosporales</taxon>
        <taxon>Peronosporaceae</taxon>
        <taxon>Phytophthora</taxon>
    </lineage>
</organism>
<reference evidence="3" key="1">
    <citation type="submission" date="2021-02" db="EMBL/GenBank/DDBJ databases">
        <authorList>
            <person name="Palmer J.M."/>
        </authorList>
    </citation>
    <scope>NUCLEOTIDE SEQUENCE</scope>
    <source>
        <strain evidence="3">SCRP23</strain>
    </source>
</reference>
<feature type="region of interest" description="Disordered" evidence="2">
    <location>
        <begin position="21"/>
        <end position="40"/>
    </location>
</feature>
<dbReference type="OrthoDB" id="116421at2759"/>
<dbReference type="EMBL" id="JAGDFL010000166">
    <property type="protein sequence ID" value="KAG7396238.1"/>
    <property type="molecule type" value="Genomic_DNA"/>
</dbReference>
<feature type="compositionally biased region" description="Basic and acidic residues" evidence="2">
    <location>
        <begin position="367"/>
        <end position="384"/>
    </location>
</feature>
<feature type="compositionally biased region" description="Basic and acidic residues" evidence="2">
    <location>
        <begin position="82"/>
        <end position="98"/>
    </location>
</feature>
<accession>A0A8T1WVH5</accession>
<feature type="coiled-coil region" evidence="1">
    <location>
        <begin position="126"/>
        <end position="153"/>
    </location>
</feature>
<proteinExistence type="predicted"/>
<feature type="region of interest" description="Disordered" evidence="2">
    <location>
        <begin position="349"/>
        <end position="384"/>
    </location>
</feature>
<comment type="caution">
    <text evidence="3">The sequence shown here is derived from an EMBL/GenBank/DDBJ whole genome shotgun (WGS) entry which is preliminary data.</text>
</comment>
<gene>
    <name evidence="3" type="ORF">PHYBOEH_002556</name>
</gene>
<dbReference type="AlphaFoldDB" id="A0A8T1WVH5"/>
<feature type="coiled-coil region" evidence="1">
    <location>
        <begin position="400"/>
        <end position="427"/>
    </location>
</feature>
<dbReference type="Proteomes" id="UP000693981">
    <property type="component" value="Unassembled WGS sequence"/>
</dbReference>
<keyword evidence="1" id="KW-0175">Coiled coil</keyword>
<protein>
    <recommendedName>
        <fullName evidence="5">M96 mating-specific protein family</fullName>
    </recommendedName>
</protein>
<evidence type="ECO:0000256" key="2">
    <source>
        <dbReference type="SAM" id="MobiDB-lite"/>
    </source>
</evidence>
<feature type="region of interest" description="Disordered" evidence="2">
    <location>
        <begin position="72"/>
        <end position="120"/>
    </location>
</feature>
<evidence type="ECO:0000313" key="3">
    <source>
        <dbReference type="EMBL" id="KAG7396238.1"/>
    </source>
</evidence>
<sequence>MSEKQDPGFLAQLKDFLDEYDATATEDEAQFTPPASDDHSGLIISSHHLVQETEALLASLKTPQDEIKAPIEVDNNALGGIDQRKSNSPEGTAQDKHGGQGGPAQRQDRRQQTRHAQAAQRRLKYRQKIKGERQTLRQQEVELSAELNKLLTRQIEAKRRAAESLTFSVWKSIATRQMERRCEAEEEQKRLRAEIVSRARKIHLMNNMLLATSATNQPERLTLGETLGKDIDGSTVLKTYLRELDALYAQTDKMRRGIEFKLSPSMEYNLSWRKEQGVEFLESADATIVPFSFERTAVAVSTMMFTVLDGWHYYDNVEDPENTCAVSHQLLAETEALLSSCKASAVESVATNDSSSNSSDASNAGVREGHSAEDKENHKLVDNRRRAAYANAARRRLKYCNKLKDEKHLLKQQEKDLLVELNKLQTRRKSEMLWKNTTRKMSVWKAIATRQLQSRLLAEKERHRLRNTVASRNAMIQRLEEAVRKELQSSEKEVCLLDADDTALFERFLREMDHAYAQTDAELETWRIDNALQASFSDQRYVRHDNVQIFENLDVQLTPFDCKSTCDAMWRSMWSYRQREKHQHYKNVLDPENTIAVKFKFFEEREDGREQVPILIRIVFRRYIEQDRMVLVWRANNQGESELSDFQADETGWIVVRPNKTHPEDSASMPTVVQTFLRFIPSAVTDASDSEQKLHEFMKLAELVGVDEGSELVRMMESLLLDDKTAIK</sequence>
<name>A0A8T1WVH5_9STRA</name>
<evidence type="ECO:0000313" key="4">
    <source>
        <dbReference type="Proteomes" id="UP000693981"/>
    </source>
</evidence>
<feature type="compositionally biased region" description="Low complexity" evidence="2">
    <location>
        <begin position="352"/>
        <end position="364"/>
    </location>
</feature>
<keyword evidence="4" id="KW-1185">Reference proteome</keyword>